<dbReference type="Proteomes" id="UP001381693">
    <property type="component" value="Unassembled WGS sequence"/>
</dbReference>
<name>A0AAN9ACR3_HALRR</name>
<evidence type="ECO:0000313" key="2">
    <source>
        <dbReference type="EMBL" id="KAK7083124.1"/>
    </source>
</evidence>
<dbReference type="AlphaFoldDB" id="A0AAN9ACR3"/>
<protein>
    <recommendedName>
        <fullName evidence="4">Secreted protein</fullName>
    </recommendedName>
</protein>
<keyword evidence="1" id="KW-0732">Signal</keyword>
<dbReference type="EMBL" id="JAXCGZ010003803">
    <property type="protein sequence ID" value="KAK7083124.1"/>
    <property type="molecule type" value="Genomic_DNA"/>
</dbReference>
<gene>
    <name evidence="2" type="ORF">SK128_018922</name>
</gene>
<sequence>MEGGCLVVFLLRGVLKVAAPPPPIECTVTVFARLPPPPPPLLLQLVLQEWCQMGEVGLAVAPPHPLASGIAEME</sequence>
<organism evidence="2 3">
    <name type="scientific">Halocaridina rubra</name>
    <name type="common">Hawaiian red shrimp</name>
    <dbReference type="NCBI Taxonomy" id="373956"/>
    <lineage>
        <taxon>Eukaryota</taxon>
        <taxon>Metazoa</taxon>
        <taxon>Ecdysozoa</taxon>
        <taxon>Arthropoda</taxon>
        <taxon>Crustacea</taxon>
        <taxon>Multicrustacea</taxon>
        <taxon>Malacostraca</taxon>
        <taxon>Eumalacostraca</taxon>
        <taxon>Eucarida</taxon>
        <taxon>Decapoda</taxon>
        <taxon>Pleocyemata</taxon>
        <taxon>Caridea</taxon>
        <taxon>Atyoidea</taxon>
        <taxon>Atyidae</taxon>
        <taxon>Halocaridina</taxon>
    </lineage>
</organism>
<keyword evidence="3" id="KW-1185">Reference proteome</keyword>
<evidence type="ECO:0008006" key="4">
    <source>
        <dbReference type="Google" id="ProtNLM"/>
    </source>
</evidence>
<evidence type="ECO:0000313" key="3">
    <source>
        <dbReference type="Proteomes" id="UP001381693"/>
    </source>
</evidence>
<comment type="caution">
    <text evidence="2">The sequence shown here is derived from an EMBL/GenBank/DDBJ whole genome shotgun (WGS) entry which is preliminary data.</text>
</comment>
<evidence type="ECO:0000256" key="1">
    <source>
        <dbReference type="SAM" id="SignalP"/>
    </source>
</evidence>
<proteinExistence type="predicted"/>
<feature type="chain" id="PRO_5042993600" description="Secreted protein" evidence="1">
    <location>
        <begin position="20"/>
        <end position="74"/>
    </location>
</feature>
<accession>A0AAN9ACR3</accession>
<feature type="signal peptide" evidence="1">
    <location>
        <begin position="1"/>
        <end position="19"/>
    </location>
</feature>
<reference evidence="2 3" key="1">
    <citation type="submission" date="2023-11" db="EMBL/GenBank/DDBJ databases">
        <title>Halocaridina rubra genome assembly.</title>
        <authorList>
            <person name="Smith C."/>
        </authorList>
    </citation>
    <scope>NUCLEOTIDE SEQUENCE [LARGE SCALE GENOMIC DNA]</scope>
    <source>
        <strain evidence="2">EP-1</strain>
        <tissue evidence="2">Whole</tissue>
    </source>
</reference>